<proteinExistence type="predicted"/>
<evidence type="ECO:0000259" key="2">
    <source>
        <dbReference type="SMART" id="SM00458"/>
    </source>
</evidence>
<protein>
    <recommendedName>
        <fullName evidence="2">Ricin B lectin domain-containing protein</fullName>
    </recommendedName>
</protein>
<dbReference type="Proteomes" id="UP000253741">
    <property type="component" value="Unassembled WGS sequence"/>
</dbReference>
<dbReference type="SMART" id="SM00458">
    <property type="entry name" value="RICIN"/>
    <property type="match status" value="1"/>
</dbReference>
<dbReference type="EMBL" id="QQNA01000102">
    <property type="protein sequence ID" value="RDG37449.1"/>
    <property type="molecule type" value="Genomic_DNA"/>
</dbReference>
<dbReference type="InterPro" id="IPR035992">
    <property type="entry name" value="Ricin_B-like_lectins"/>
</dbReference>
<gene>
    <name evidence="3" type="ORF">DVH02_14440</name>
</gene>
<comment type="caution">
    <text evidence="3">The sequence shown here is derived from an EMBL/GenBank/DDBJ whole genome shotgun (WGS) entry which is preliminary data.</text>
</comment>
<dbReference type="CDD" id="cd00161">
    <property type="entry name" value="beta-trefoil_Ricin-like"/>
    <property type="match status" value="1"/>
</dbReference>
<keyword evidence="4" id="KW-1185">Reference proteome</keyword>
<evidence type="ECO:0000313" key="3">
    <source>
        <dbReference type="EMBL" id="RDG37449.1"/>
    </source>
</evidence>
<dbReference type="SUPFAM" id="SSF50370">
    <property type="entry name" value="Ricin B-like lectins"/>
    <property type="match status" value="1"/>
</dbReference>
<evidence type="ECO:0000313" key="4">
    <source>
        <dbReference type="Proteomes" id="UP000253741"/>
    </source>
</evidence>
<feature type="domain" description="Ricin B lectin" evidence="2">
    <location>
        <begin position="124"/>
        <end position="256"/>
    </location>
</feature>
<accession>A0A370BAP4</accession>
<feature type="region of interest" description="Disordered" evidence="1">
    <location>
        <begin position="28"/>
        <end position="76"/>
    </location>
</feature>
<sequence length="433" mass="45667">MHDRCDDLSTRAACRQCQGASATARCGHGRLLGSGPRGPPSAPGDDARSAWSPAGGARQVPPVRTRQERNPPVMALPSLPRRSAPCLRALAAALVICCIALGVLASPSQTPGAHAEENCGSPLQCLDFTSLSNGRVLDVQNGSLGDGAFIVTNTAPGHHQSWRLNVDPADSSFSIVNNATGKCVDIGWPALRQQTCRGQQSQQWYFQPVSGATDVFMIRNESDHSCLDLIAGAQYDDAWTGLSSCHGRANQQWSTVPEARNLAVEHAARRCQKDASTCSWAAKSETPAAPLPTVCASSVWFNNTSGPITQTFGVQKTTGWSNSLSLKMSGGLTSGDLTELAFKVTLGLEGQITQVWSGSESVNNQVTVPVPAGQYGWVTLSVLATKVTGTWTFDARGLPWTAEDTVTVPLKGSAAGGATHYIANTHPDFTPCA</sequence>
<organism evidence="3 4">
    <name type="scientific">Streptomyces corynorhini</name>
    <dbReference type="NCBI Taxonomy" id="2282652"/>
    <lineage>
        <taxon>Bacteria</taxon>
        <taxon>Bacillati</taxon>
        <taxon>Actinomycetota</taxon>
        <taxon>Actinomycetes</taxon>
        <taxon>Kitasatosporales</taxon>
        <taxon>Streptomycetaceae</taxon>
        <taxon>Streptomyces</taxon>
    </lineage>
</organism>
<evidence type="ECO:0000256" key="1">
    <source>
        <dbReference type="SAM" id="MobiDB-lite"/>
    </source>
</evidence>
<dbReference type="Gene3D" id="2.80.10.50">
    <property type="match status" value="2"/>
</dbReference>
<reference evidence="3 4" key="1">
    <citation type="submission" date="2018-07" db="EMBL/GenBank/DDBJ databases">
        <title>Streptomyces species from bats.</title>
        <authorList>
            <person name="Dunlap C."/>
        </authorList>
    </citation>
    <scope>NUCLEOTIDE SEQUENCE [LARGE SCALE GENOMIC DNA]</scope>
    <source>
        <strain evidence="3 4">AC230</strain>
    </source>
</reference>
<dbReference type="AlphaFoldDB" id="A0A370BAP4"/>
<dbReference type="PROSITE" id="PS50231">
    <property type="entry name" value="RICIN_B_LECTIN"/>
    <property type="match status" value="1"/>
</dbReference>
<dbReference type="Pfam" id="PF00652">
    <property type="entry name" value="Ricin_B_lectin"/>
    <property type="match status" value="1"/>
</dbReference>
<dbReference type="InterPro" id="IPR000772">
    <property type="entry name" value="Ricin_B_lectin"/>
</dbReference>
<name>A0A370BAP4_9ACTN</name>